<dbReference type="SUPFAM" id="SSF54211">
    <property type="entry name" value="Ribosomal protein S5 domain 2-like"/>
    <property type="match status" value="1"/>
</dbReference>
<dbReference type="InterPro" id="IPR036890">
    <property type="entry name" value="HATPase_C_sf"/>
</dbReference>
<dbReference type="Pfam" id="PF01119">
    <property type="entry name" value="DNA_mis_repair"/>
    <property type="match status" value="1"/>
</dbReference>
<dbReference type="GO" id="GO:0005524">
    <property type="term" value="F:ATP binding"/>
    <property type="evidence" value="ECO:0007669"/>
    <property type="project" value="InterPro"/>
</dbReference>
<dbReference type="InterPro" id="IPR014721">
    <property type="entry name" value="Ribsml_uS5_D2-typ_fold_subgr"/>
</dbReference>
<feature type="compositionally biased region" description="Low complexity" evidence="6">
    <location>
        <begin position="367"/>
        <end position="378"/>
    </location>
</feature>
<evidence type="ECO:0000313" key="9">
    <source>
        <dbReference type="EMBL" id="QBF82395.1"/>
    </source>
</evidence>
<evidence type="ECO:0000256" key="5">
    <source>
        <dbReference type="HAMAP-Rule" id="MF_00149"/>
    </source>
</evidence>
<dbReference type="GO" id="GO:0006298">
    <property type="term" value="P:mismatch repair"/>
    <property type="evidence" value="ECO:0007669"/>
    <property type="project" value="UniProtKB-UniRule"/>
</dbReference>
<keyword evidence="4 5" id="KW-0234">DNA repair</keyword>
<evidence type="ECO:0000259" key="7">
    <source>
        <dbReference type="SMART" id="SM00853"/>
    </source>
</evidence>
<evidence type="ECO:0000256" key="2">
    <source>
        <dbReference type="ARBA" id="ARBA00021975"/>
    </source>
</evidence>
<dbReference type="GO" id="GO:0030983">
    <property type="term" value="F:mismatched DNA binding"/>
    <property type="evidence" value="ECO:0007669"/>
    <property type="project" value="InterPro"/>
</dbReference>
<dbReference type="AlphaFoldDB" id="A0A411PFS1"/>
<dbReference type="GO" id="GO:0016887">
    <property type="term" value="F:ATP hydrolysis activity"/>
    <property type="evidence" value="ECO:0007669"/>
    <property type="project" value="InterPro"/>
</dbReference>
<dbReference type="EMBL" id="CP036200">
    <property type="protein sequence ID" value="QBF82395.1"/>
    <property type="molecule type" value="Genomic_DNA"/>
</dbReference>
<comment type="similarity">
    <text evidence="1 5">Belongs to the DNA mismatch repair MutL/HexB family.</text>
</comment>
<dbReference type="KEGG" id="smai:EXU30_06545"/>
<dbReference type="OrthoDB" id="9763467at2"/>
<feature type="domain" description="MutL C-terminal dimerisation" evidence="7">
    <location>
        <begin position="494"/>
        <end position="629"/>
    </location>
</feature>
<feature type="region of interest" description="Disordered" evidence="6">
    <location>
        <begin position="358"/>
        <end position="463"/>
    </location>
</feature>
<dbReference type="Gene3D" id="3.30.565.10">
    <property type="entry name" value="Histidine kinase-like ATPase, C-terminal domain"/>
    <property type="match status" value="1"/>
</dbReference>
<dbReference type="Pfam" id="PF08676">
    <property type="entry name" value="MutL_C"/>
    <property type="match status" value="1"/>
</dbReference>
<evidence type="ECO:0000256" key="3">
    <source>
        <dbReference type="ARBA" id="ARBA00022763"/>
    </source>
</evidence>
<protein>
    <recommendedName>
        <fullName evidence="2 5">DNA mismatch repair protein MutL</fullName>
    </recommendedName>
</protein>
<dbReference type="PROSITE" id="PS00058">
    <property type="entry name" value="DNA_MISMATCH_REPAIR_1"/>
    <property type="match status" value="1"/>
</dbReference>
<dbReference type="InterPro" id="IPR002099">
    <property type="entry name" value="MutL/Mlh/PMS"/>
</dbReference>
<dbReference type="InterPro" id="IPR020667">
    <property type="entry name" value="DNA_mismatch_repair_MutL"/>
</dbReference>
<dbReference type="CDD" id="cd03482">
    <property type="entry name" value="MutL_Trans_MutL"/>
    <property type="match status" value="1"/>
</dbReference>
<proteinExistence type="inferred from homology"/>
<dbReference type="InterPro" id="IPR042121">
    <property type="entry name" value="MutL_C_regsub"/>
</dbReference>
<keyword evidence="10" id="KW-1185">Reference proteome</keyword>
<dbReference type="SMART" id="SM00853">
    <property type="entry name" value="MutL_C"/>
    <property type="match status" value="1"/>
</dbReference>
<dbReference type="InterPro" id="IPR020568">
    <property type="entry name" value="Ribosomal_Su5_D2-typ_SF"/>
</dbReference>
<evidence type="ECO:0000256" key="1">
    <source>
        <dbReference type="ARBA" id="ARBA00006082"/>
    </source>
</evidence>
<dbReference type="SUPFAM" id="SSF55874">
    <property type="entry name" value="ATPase domain of HSP90 chaperone/DNA topoisomerase II/histidine kinase"/>
    <property type="match status" value="1"/>
</dbReference>
<dbReference type="InterPro" id="IPR013507">
    <property type="entry name" value="DNA_mismatch_S5_2-like"/>
</dbReference>
<dbReference type="GO" id="GO:0004519">
    <property type="term" value="F:endonuclease activity"/>
    <property type="evidence" value="ECO:0007669"/>
    <property type="project" value="UniProtKB-KW"/>
</dbReference>
<dbReference type="CDD" id="cd16926">
    <property type="entry name" value="HATPase_MutL-MLH-PMS-like"/>
    <property type="match status" value="1"/>
</dbReference>
<dbReference type="HAMAP" id="MF_00149">
    <property type="entry name" value="DNA_mis_repair"/>
    <property type="match status" value="1"/>
</dbReference>
<dbReference type="PANTHER" id="PTHR10073:SF12">
    <property type="entry name" value="DNA MISMATCH REPAIR PROTEIN MLH1"/>
    <property type="match status" value="1"/>
</dbReference>
<dbReference type="NCBIfam" id="NF000948">
    <property type="entry name" value="PRK00095.1-1"/>
    <property type="match status" value="1"/>
</dbReference>
<dbReference type="FunFam" id="3.30.565.10:FF:000003">
    <property type="entry name" value="DNA mismatch repair endonuclease MutL"/>
    <property type="match status" value="1"/>
</dbReference>
<dbReference type="InterPro" id="IPR042120">
    <property type="entry name" value="MutL_C_dimsub"/>
</dbReference>
<organism evidence="9 10">
    <name type="scientific">Shewanella maritima</name>
    <dbReference type="NCBI Taxonomy" id="2520507"/>
    <lineage>
        <taxon>Bacteria</taxon>
        <taxon>Pseudomonadati</taxon>
        <taxon>Pseudomonadota</taxon>
        <taxon>Gammaproteobacteria</taxon>
        <taxon>Alteromonadales</taxon>
        <taxon>Shewanellaceae</taxon>
        <taxon>Shewanella</taxon>
    </lineage>
</organism>
<dbReference type="Gene3D" id="3.30.230.10">
    <property type="match status" value="1"/>
</dbReference>
<accession>A0A411PFS1</accession>
<dbReference type="GO" id="GO:0140664">
    <property type="term" value="F:ATP-dependent DNA damage sensor activity"/>
    <property type="evidence" value="ECO:0007669"/>
    <property type="project" value="InterPro"/>
</dbReference>
<dbReference type="PANTHER" id="PTHR10073">
    <property type="entry name" value="DNA MISMATCH REPAIR PROTEIN MLH, PMS, MUTL"/>
    <property type="match status" value="1"/>
</dbReference>
<dbReference type="NCBIfam" id="TIGR00585">
    <property type="entry name" value="mutl"/>
    <property type="match status" value="1"/>
</dbReference>
<feature type="domain" description="DNA mismatch repair protein S5" evidence="8">
    <location>
        <begin position="212"/>
        <end position="328"/>
    </location>
</feature>
<feature type="compositionally biased region" description="Low complexity" evidence="6">
    <location>
        <begin position="424"/>
        <end position="438"/>
    </location>
</feature>
<dbReference type="InterPro" id="IPR038973">
    <property type="entry name" value="MutL/Mlh/Pms-like"/>
</dbReference>
<evidence type="ECO:0000259" key="8">
    <source>
        <dbReference type="SMART" id="SM01340"/>
    </source>
</evidence>
<reference evidence="9 10" key="1">
    <citation type="submission" date="2019-02" db="EMBL/GenBank/DDBJ databases">
        <title>Shewanella sp. D4-2 isolated from Dokdo Island.</title>
        <authorList>
            <person name="Baek K."/>
        </authorList>
    </citation>
    <scope>NUCLEOTIDE SEQUENCE [LARGE SCALE GENOMIC DNA]</scope>
    <source>
        <strain evidence="9 10">D4-2</strain>
    </source>
</reference>
<dbReference type="InterPro" id="IPR014762">
    <property type="entry name" value="DNA_mismatch_repair_CS"/>
</dbReference>
<dbReference type="Gene3D" id="3.30.1370.100">
    <property type="entry name" value="MutL, C-terminal domain, regulatory subdomain"/>
    <property type="match status" value="1"/>
</dbReference>
<dbReference type="Proteomes" id="UP000291106">
    <property type="component" value="Chromosome"/>
</dbReference>
<feature type="compositionally biased region" description="Polar residues" evidence="6">
    <location>
        <begin position="412"/>
        <end position="423"/>
    </location>
</feature>
<name>A0A411PFS1_9GAMM</name>
<keyword evidence="9" id="KW-0540">Nuclease</keyword>
<dbReference type="InterPro" id="IPR014790">
    <property type="entry name" value="MutL_C"/>
</dbReference>
<dbReference type="Gene3D" id="3.30.1540.20">
    <property type="entry name" value="MutL, C-terminal domain, dimerisation subdomain"/>
    <property type="match status" value="1"/>
</dbReference>
<dbReference type="Pfam" id="PF13589">
    <property type="entry name" value="HATPase_c_3"/>
    <property type="match status" value="1"/>
</dbReference>
<keyword evidence="3 5" id="KW-0227">DNA damage</keyword>
<sequence>MAIELLPPQLANQIAAGEVVERPASVVKELVENSLDAGATRVDIDIEKGGSKLIRIRDNGCGIAKEELNLALSRHATSKVHTLDDLEAILSFGFRGEALASVSSVSRLTLTSRTAEQTEAWQAFAEGSQMAVKVVPAAHPQGSTIEVADLFFNTPARRRFLKSDKTEFTHIDEWLKRIAMARTDIHFVLTHNGKRVRQYKPANTDIQLQQRIAQVSGKSFAELALEVSCEHEGLKLSGFIQSPQDPVQVDTHYFYVNGRLVRDRLVNHAVKQAFAEHGYQVAPAFILKLDLDPHQVDVNVHPAKHEVRFHQARYVHDYILQALQSVLGQMPMEPVTQQPSSRKLDSQSVPGLTLGQSTMEQVSAVPSSAATHSGATGSPQNDSGQHSHETGYFNSQSQYGRMHIPSKDGAAQSYTQTQAGLRQSSYADNSDYADSSVSGQPRHPGRHDKSSYSQSPYRGQNEDINPRAVESYAKLLSTPEVVTDAGIDTGLQPMPDLLDERYWVKVVGQQLLLLDITLVSKALAKNELLEKLPTGLVSQPLLMPTSVAADSDWLKVIADQDNLLRKMAIEVTIRYQQLIIKKVPQYLREAHLANIIPELLQWFMVETPTDEALSQWIVEHMQVPNINPQSQWQALCELSEQQQQVIWQQAKVMPWQQWLKEQTSDN</sequence>
<dbReference type="InterPro" id="IPR037198">
    <property type="entry name" value="MutL_C_sf"/>
</dbReference>
<dbReference type="SUPFAM" id="SSF118116">
    <property type="entry name" value="DNA mismatch repair protein MutL"/>
    <property type="match status" value="1"/>
</dbReference>
<evidence type="ECO:0000313" key="10">
    <source>
        <dbReference type="Proteomes" id="UP000291106"/>
    </source>
</evidence>
<dbReference type="SMART" id="SM01340">
    <property type="entry name" value="DNA_mis_repair"/>
    <property type="match status" value="1"/>
</dbReference>
<keyword evidence="9" id="KW-0255">Endonuclease</keyword>
<evidence type="ECO:0000256" key="6">
    <source>
        <dbReference type="SAM" id="MobiDB-lite"/>
    </source>
</evidence>
<evidence type="ECO:0000256" key="4">
    <source>
        <dbReference type="ARBA" id="ARBA00023204"/>
    </source>
</evidence>
<keyword evidence="9" id="KW-0378">Hydrolase</keyword>
<gene>
    <name evidence="5 9" type="primary">mutL</name>
    <name evidence="9" type="ORF">EXU30_06545</name>
</gene>
<dbReference type="GO" id="GO:0032300">
    <property type="term" value="C:mismatch repair complex"/>
    <property type="evidence" value="ECO:0007669"/>
    <property type="project" value="InterPro"/>
</dbReference>
<comment type="function">
    <text evidence="5">This protein is involved in the repair of mismatches in DNA. It is required for dam-dependent methyl-directed DNA mismatch repair. May act as a 'molecular matchmaker', a protein that promotes the formation of a stable complex between two or more DNA-binding proteins in an ATP-dependent manner without itself being part of a final effector complex.</text>
</comment>
<dbReference type="RefSeq" id="WP_130598480.1">
    <property type="nucleotide sequence ID" value="NZ_CP036200.1"/>
</dbReference>